<keyword evidence="8" id="KW-1185">Reference proteome</keyword>
<dbReference type="InterPro" id="IPR051533">
    <property type="entry name" value="WaaL-like"/>
</dbReference>
<feature type="transmembrane region" description="Helical" evidence="5">
    <location>
        <begin position="423"/>
        <end position="444"/>
    </location>
</feature>
<dbReference type="Pfam" id="PF04932">
    <property type="entry name" value="Wzy_C"/>
    <property type="match status" value="1"/>
</dbReference>
<feature type="transmembrane region" description="Helical" evidence="5">
    <location>
        <begin position="269"/>
        <end position="292"/>
    </location>
</feature>
<dbReference type="GO" id="GO:0016874">
    <property type="term" value="F:ligase activity"/>
    <property type="evidence" value="ECO:0007669"/>
    <property type="project" value="UniProtKB-KW"/>
</dbReference>
<accession>A0ABV6YUC0</accession>
<dbReference type="InterPro" id="IPR007016">
    <property type="entry name" value="O-antigen_ligase-rel_domated"/>
</dbReference>
<dbReference type="EMBL" id="JBHPBY010000058">
    <property type="protein sequence ID" value="MFC1849767.1"/>
    <property type="molecule type" value="Genomic_DNA"/>
</dbReference>
<keyword evidence="2 5" id="KW-0812">Transmembrane</keyword>
<keyword evidence="3 5" id="KW-1133">Transmembrane helix</keyword>
<evidence type="ECO:0000313" key="7">
    <source>
        <dbReference type="EMBL" id="MFC1849767.1"/>
    </source>
</evidence>
<feature type="transmembrane region" description="Helical" evidence="5">
    <location>
        <begin position="27"/>
        <end position="47"/>
    </location>
</feature>
<dbReference type="PANTHER" id="PTHR37422:SF13">
    <property type="entry name" value="LIPOPOLYSACCHARIDE BIOSYNTHESIS PROTEIN PA4999-RELATED"/>
    <property type="match status" value="1"/>
</dbReference>
<feature type="transmembrane region" description="Helical" evidence="5">
    <location>
        <begin position="53"/>
        <end position="72"/>
    </location>
</feature>
<comment type="subcellular location">
    <subcellularLocation>
        <location evidence="1">Membrane</location>
        <topology evidence="1">Multi-pass membrane protein</topology>
    </subcellularLocation>
</comment>
<comment type="caution">
    <text evidence="7">The sequence shown here is derived from an EMBL/GenBank/DDBJ whole genome shotgun (WGS) entry which is preliminary data.</text>
</comment>
<keyword evidence="7" id="KW-0436">Ligase</keyword>
<sequence>MKTIARTFAHISVTENKPDETSGFERFIYYYVIFLLVIIFSTSSSLLLKTDLFYVYLGGAQNPLVFLLAIWLTWKALKKFRTFPHSEADRSLLLIVLLTVISLLFSSNPVEVTNAGFPQNVEGSLEYFIITLLFIGFFYLTLDTMRRRENLVHILYIILSTGFIVVTFNIYYLVNNEFCTFGILERYPFWTGKIPLGFYNSFLICFFLGFLFYRWRSPSKLINMLIWLLLVGAGVSLFFSFSRGSWITLILILILVGIMKLGRYFFYSLLIIALVFTMVFPDIVGDVSLAVYNINSGNVDDRIYIWKSALDMIRDHPLVGVGPGTFNVNYLNRYQLVESSRWNASYHAHNVFLHVAAEQGYLGLGAFLMFWGIVFRRLILNFRLNNRSDDFLKGFSCGILFCFINYFLWSLTNTSLGSTTRSFFNINMIIWFFAALTFIIPKIIETTTPVEKAGVDGTIP</sequence>
<proteinExistence type="predicted"/>
<name>A0ABV6YUC0_UNCC1</name>
<feature type="transmembrane region" description="Helical" evidence="5">
    <location>
        <begin position="194"/>
        <end position="214"/>
    </location>
</feature>
<feature type="transmembrane region" description="Helical" evidence="5">
    <location>
        <begin position="245"/>
        <end position="262"/>
    </location>
</feature>
<keyword evidence="4 5" id="KW-0472">Membrane</keyword>
<dbReference type="Proteomes" id="UP001594351">
    <property type="component" value="Unassembled WGS sequence"/>
</dbReference>
<evidence type="ECO:0000256" key="3">
    <source>
        <dbReference type="ARBA" id="ARBA00022989"/>
    </source>
</evidence>
<feature type="domain" description="O-antigen ligase-related" evidence="6">
    <location>
        <begin position="229"/>
        <end position="368"/>
    </location>
</feature>
<feature type="transmembrane region" description="Helical" evidence="5">
    <location>
        <begin position="125"/>
        <end position="142"/>
    </location>
</feature>
<dbReference type="PANTHER" id="PTHR37422">
    <property type="entry name" value="TEICHURONIC ACID BIOSYNTHESIS PROTEIN TUAE"/>
    <property type="match status" value="1"/>
</dbReference>
<protein>
    <submittedName>
        <fullName evidence="7">O-antigen ligase family protein</fullName>
    </submittedName>
</protein>
<evidence type="ECO:0000256" key="5">
    <source>
        <dbReference type="SAM" id="Phobius"/>
    </source>
</evidence>
<evidence type="ECO:0000256" key="2">
    <source>
        <dbReference type="ARBA" id="ARBA00022692"/>
    </source>
</evidence>
<evidence type="ECO:0000259" key="6">
    <source>
        <dbReference type="Pfam" id="PF04932"/>
    </source>
</evidence>
<organism evidence="7 8">
    <name type="scientific">candidate division CSSED10-310 bacterium</name>
    <dbReference type="NCBI Taxonomy" id="2855610"/>
    <lineage>
        <taxon>Bacteria</taxon>
        <taxon>Bacteria division CSSED10-310</taxon>
    </lineage>
</organism>
<feature type="transmembrane region" description="Helical" evidence="5">
    <location>
        <begin position="360"/>
        <end position="379"/>
    </location>
</feature>
<feature type="transmembrane region" description="Helical" evidence="5">
    <location>
        <begin position="391"/>
        <end position="411"/>
    </location>
</feature>
<evidence type="ECO:0000256" key="4">
    <source>
        <dbReference type="ARBA" id="ARBA00023136"/>
    </source>
</evidence>
<feature type="transmembrane region" description="Helical" evidence="5">
    <location>
        <begin position="154"/>
        <end position="174"/>
    </location>
</feature>
<feature type="transmembrane region" description="Helical" evidence="5">
    <location>
        <begin position="92"/>
        <end position="110"/>
    </location>
</feature>
<evidence type="ECO:0000256" key="1">
    <source>
        <dbReference type="ARBA" id="ARBA00004141"/>
    </source>
</evidence>
<evidence type="ECO:0000313" key="8">
    <source>
        <dbReference type="Proteomes" id="UP001594351"/>
    </source>
</evidence>
<gene>
    <name evidence="7" type="ORF">ACFL27_06120</name>
</gene>
<feature type="transmembrane region" description="Helical" evidence="5">
    <location>
        <begin position="221"/>
        <end position="239"/>
    </location>
</feature>
<reference evidence="7 8" key="1">
    <citation type="submission" date="2024-09" db="EMBL/GenBank/DDBJ databases">
        <title>Laminarin stimulates single cell rates of sulfate reduction while oxygen inhibits transcriptomic activity in coastal marine sediment.</title>
        <authorList>
            <person name="Lindsay M."/>
            <person name="Orcutt B."/>
            <person name="Emerson D."/>
            <person name="Stepanauskas R."/>
            <person name="D'Angelo T."/>
        </authorList>
    </citation>
    <scope>NUCLEOTIDE SEQUENCE [LARGE SCALE GENOMIC DNA]</scope>
    <source>
        <strain evidence="7">SAG AM-311-K15</strain>
    </source>
</reference>